<feature type="region of interest" description="Disordered" evidence="4">
    <location>
        <begin position="14"/>
        <end position="36"/>
    </location>
</feature>
<feature type="transmembrane region" description="Helical" evidence="5">
    <location>
        <begin position="214"/>
        <end position="236"/>
    </location>
</feature>
<feature type="transmembrane region" description="Helical" evidence="5">
    <location>
        <begin position="415"/>
        <end position="434"/>
    </location>
</feature>
<protein>
    <submittedName>
        <fullName evidence="7">Putative cyanate transport protein cynX, MFS family</fullName>
    </submittedName>
</protein>
<feature type="transmembrane region" description="Helical" evidence="5">
    <location>
        <begin position="295"/>
        <end position="314"/>
    </location>
</feature>
<accession>A0A0B6RUV0</accession>
<dbReference type="AlphaFoldDB" id="A0A0B6RUV0"/>
<evidence type="ECO:0000259" key="6">
    <source>
        <dbReference type="PROSITE" id="PS50850"/>
    </source>
</evidence>
<feature type="transmembrane region" description="Helical" evidence="5">
    <location>
        <begin position="261"/>
        <end position="283"/>
    </location>
</feature>
<evidence type="ECO:0000256" key="1">
    <source>
        <dbReference type="ARBA" id="ARBA00022692"/>
    </source>
</evidence>
<dbReference type="Gene3D" id="1.20.1250.20">
    <property type="entry name" value="MFS general substrate transporter like domains"/>
    <property type="match status" value="2"/>
</dbReference>
<dbReference type="InterPro" id="IPR011701">
    <property type="entry name" value="MFS"/>
</dbReference>
<dbReference type="PANTHER" id="PTHR23523">
    <property type="match status" value="1"/>
</dbReference>
<evidence type="ECO:0000256" key="2">
    <source>
        <dbReference type="ARBA" id="ARBA00022989"/>
    </source>
</evidence>
<evidence type="ECO:0000256" key="4">
    <source>
        <dbReference type="SAM" id="MobiDB-lite"/>
    </source>
</evidence>
<reference evidence="8" key="1">
    <citation type="submission" date="2011-03" db="EMBL/GenBank/DDBJ databases">
        <authorList>
            <person name="Voget S."/>
            <person name="Streit W.R."/>
            <person name="Jaeger K.E."/>
            <person name="Daniel R."/>
        </authorList>
    </citation>
    <scope>NUCLEOTIDE SEQUENCE [LARGE SCALE GENOMIC DNA]</scope>
    <source>
        <strain evidence="8">PG1</strain>
    </source>
</reference>
<dbReference type="Proteomes" id="UP000031838">
    <property type="component" value="Chromosome 2"/>
</dbReference>
<evidence type="ECO:0000313" key="7">
    <source>
        <dbReference type="EMBL" id="AJK49132.1"/>
    </source>
</evidence>
<keyword evidence="3 5" id="KW-0472">Membrane</keyword>
<dbReference type="PANTHER" id="PTHR23523:SF2">
    <property type="entry name" value="2-NITROIMIDAZOLE TRANSPORTER"/>
    <property type="match status" value="1"/>
</dbReference>
<dbReference type="InterPro" id="IPR052524">
    <property type="entry name" value="MFS_Cyanate_Porter"/>
</dbReference>
<keyword evidence="8" id="KW-1185">Reference proteome</keyword>
<reference evidence="7 8" key="2">
    <citation type="journal article" date="2016" name="Appl. Microbiol. Biotechnol.">
        <title>Mutations improving production and secretion of extracellular lipase by Burkholderia glumae PG1.</title>
        <authorList>
            <person name="Knapp A."/>
            <person name="Voget S."/>
            <person name="Gao R."/>
            <person name="Zaburannyi N."/>
            <person name="Krysciak D."/>
            <person name="Breuer M."/>
            <person name="Hauer B."/>
            <person name="Streit W.R."/>
            <person name="Muller R."/>
            <person name="Daniel R."/>
            <person name="Jaeger K.E."/>
        </authorList>
    </citation>
    <scope>NUCLEOTIDE SEQUENCE [LARGE SCALE GENOMIC DNA]</scope>
    <source>
        <strain evidence="7 8">PG1</strain>
    </source>
</reference>
<dbReference type="InterPro" id="IPR020846">
    <property type="entry name" value="MFS_dom"/>
</dbReference>
<feature type="domain" description="Major facilitator superfamily (MFS) profile" evidence="6">
    <location>
        <begin position="60"/>
        <end position="439"/>
    </location>
</feature>
<dbReference type="KEGG" id="bgp:BGL_2c10540"/>
<feature type="transmembrane region" description="Helical" evidence="5">
    <location>
        <begin position="384"/>
        <end position="403"/>
    </location>
</feature>
<evidence type="ECO:0000256" key="3">
    <source>
        <dbReference type="ARBA" id="ARBA00023136"/>
    </source>
</evidence>
<feature type="transmembrane region" description="Helical" evidence="5">
    <location>
        <begin position="62"/>
        <end position="84"/>
    </location>
</feature>
<organism evidence="7 8">
    <name type="scientific">Burkholderia plantarii</name>
    <dbReference type="NCBI Taxonomy" id="41899"/>
    <lineage>
        <taxon>Bacteria</taxon>
        <taxon>Pseudomonadati</taxon>
        <taxon>Pseudomonadota</taxon>
        <taxon>Betaproteobacteria</taxon>
        <taxon>Burkholderiales</taxon>
        <taxon>Burkholderiaceae</taxon>
        <taxon>Burkholderia</taxon>
    </lineage>
</organism>
<proteinExistence type="predicted"/>
<sequence>MASLPSSQRFISKFSSNGNDMRGDPPTTHYPTTREAGGAAIAPPLKAAETGASGGRRGEWSLIVAIVLVAINLRPGIVSIGPVLPAIQHEFGVSHATASLLTAIPDLLMGLLALPTPWLARRFGRNAVLLAALVLLSIASVARAFAPDTSVLLATTVGVGAGIAISGALFGGLIKAKFPTRAAMLMGLYATALSFGSTIAAAATGFVAAHAGSWRAGVGIWGVLGIVAIAGARLAARPDGRDAKPASAARAPRLPFRNPKAWLVALYFACDNLLFYALLSWLSPACRERGLSAEHAGLVLAAFMAVFTVANPLIGALSRKHDRRGWLLLCAALTTAGLAGIAWLPADWPLLWVALAAAGLAGGFTLGMTLPLDNTHGADEANSWNAFVLLVGYLIAACGPFAVGILRDRTGSFDLPMACLVAVGVAMALLAPFLKPRVAG</sequence>
<dbReference type="HOGENOM" id="CLU_038046_4_0_4"/>
<dbReference type="Pfam" id="PF07690">
    <property type="entry name" value="MFS_1"/>
    <property type="match status" value="1"/>
</dbReference>
<gene>
    <name evidence="7" type="ORF">BGL_2c10540</name>
</gene>
<evidence type="ECO:0000313" key="8">
    <source>
        <dbReference type="Proteomes" id="UP000031838"/>
    </source>
</evidence>
<dbReference type="InterPro" id="IPR036259">
    <property type="entry name" value="MFS_trans_sf"/>
</dbReference>
<feature type="transmembrane region" description="Helical" evidence="5">
    <location>
        <begin position="186"/>
        <end position="208"/>
    </location>
</feature>
<feature type="transmembrane region" description="Helical" evidence="5">
    <location>
        <begin position="152"/>
        <end position="174"/>
    </location>
</feature>
<keyword evidence="1 5" id="KW-0812">Transmembrane</keyword>
<name>A0A0B6RUV0_BURPL</name>
<keyword evidence="2 5" id="KW-1133">Transmembrane helix</keyword>
<dbReference type="GO" id="GO:0022857">
    <property type="term" value="F:transmembrane transporter activity"/>
    <property type="evidence" value="ECO:0007669"/>
    <property type="project" value="InterPro"/>
</dbReference>
<feature type="transmembrane region" description="Helical" evidence="5">
    <location>
        <begin position="326"/>
        <end position="344"/>
    </location>
</feature>
<dbReference type="PROSITE" id="PS50850">
    <property type="entry name" value="MFS"/>
    <property type="match status" value="1"/>
</dbReference>
<feature type="transmembrane region" description="Helical" evidence="5">
    <location>
        <begin position="96"/>
        <end position="115"/>
    </location>
</feature>
<feature type="transmembrane region" description="Helical" evidence="5">
    <location>
        <begin position="127"/>
        <end position="146"/>
    </location>
</feature>
<evidence type="ECO:0000256" key="5">
    <source>
        <dbReference type="SAM" id="Phobius"/>
    </source>
</evidence>
<feature type="transmembrane region" description="Helical" evidence="5">
    <location>
        <begin position="350"/>
        <end position="372"/>
    </location>
</feature>
<dbReference type="EMBL" id="CP002581">
    <property type="protein sequence ID" value="AJK49132.1"/>
    <property type="molecule type" value="Genomic_DNA"/>
</dbReference>
<dbReference type="SUPFAM" id="SSF103473">
    <property type="entry name" value="MFS general substrate transporter"/>
    <property type="match status" value="1"/>
</dbReference>